<keyword evidence="4" id="KW-0378">Hydrolase</keyword>
<comment type="similarity">
    <text evidence="1">Belongs to the peptidase A1 family.</text>
</comment>
<comment type="caution">
    <text evidence="6">The sequence shown here is derived from an EMBL/GenBank/DDBJ whole genome shotgun (WGS) entry which is preliminary data.</text>
</comment>
<dbReference type="GO" id="GO:0006508">
    <property type="term" value="P:proteolysis"/>
    <property type="evidence" value="ECO:0007669"/>
    <property type="project" value="UniProtKB-KW"/>
</dbReference>
<dbReference type="Proteomes" id="UP000591131">
    <property type="component" value="Unassembled WGS sequence"/>
</dbReference>
<keyword evidence="2" id="KW-0645">Protease</keyword>
<evidence type="ECO:0000259" key="5">
    <source>
        <dbReference type="PROSITE" id="PS51767"/>
    </source>
</evidence>
<dbReference type="SUPFAM" id="SSF50630">
    <property type="entry name" value="Acid proteases"/>
    <property type="match status" value="1"/>
</dbReference>
<evidence type="ECO:0000256" key="4">
    <source>
        <dbReference type="ARBA" id="ARBA00022801"/>
    </source>
</evidence>
<dbReference type="InterPro" id="IPR021109">
    <property type="entry name" value="Peptidase_aspartic_dom_sf"/>
</dbReference>
<reference evidence="6 7" key="1">
    <citation type="submission" date="2020-04" db="EMBL/GenBank/DDBJ databases">
        <title>Perkinsus chesapeaki whole genome sequence.</title>
        <authorList>
            <person name="Bogema D.R."/>
        </authorList>
    </citation>
    <scope>NUCLEOTIDE SEQUENCE [LARGE SCALE GENOMIC DNA]</scope>
    <source>
        <strain evidence="6">ATCC PRA-425</strain>
    </source>
</reference>
<keyword evidence="3" id="KW-0064">Aspartyl protease</keyword>
<organism evidence="6 7">
    <name type="scientific">Perkinsus chesapeaki</name>
    <name type="common">Clam parasite</name>
    <name type="synonym">Perkinsus andrewsi</name>
    <dbReference type="NCBI Taxonomy" id="330153"/>
    <lineage>
        <taxon>Eukaryota</taxon>
        <taxon>Sar</taxon>
        <taxon>Alveolata</taxon>
        <taxon>Perkinsozoa</taxon>
        <taxon>Perkinsea</taxon>
        <taxon>Perkinsida</taxon>
        <taxon>Perkinsidae</taxon>
        <taxon>Perkinsus</taxon>
    </lineage>
</organism>
<dbReference type="OrthoDB" id="771136at2759"/>
<feature type="domain" description="Peptidase A1" evidence="5">
    <location>
        <begin position="1"/>
        <end position="200"/>
    </location>
</feature>
<dbReference type="GO" id="GO:0004190">
    <property type="term" value="F:aspartic-type endopeptidase activity"/>
    <property type="evidence" value="ECO:0007669"/>
    <property type="project" value="UniProtKB-KW"/>
</dbReference>
<accession>A0A7J6MMQ2</accession>
<dbReference type="EMBL" id="JAAPAO010000104">
    <property type="protein sequence ID" value="KAF4672617.1"/>
    <property type="molecule type" value="Genomic_DNA"/>
</dbReference>
<proteinExistence type="inferred from homology"/>
<dbReference type="GO" id="GO:0005764">
    <property type="term" value="C:lysosome"/>
    <property type="evidence" value="ECO:0007669"/>
    <property type="project" value="TreeGrafter"/>
</dbReference>
<protein>
    <recommendedName>
        <fullName evidence="5">Peptidase A1 domain-containing protein</fullName>
    </recommendedName>
</protein>
<evidence type="ECO:0000313" key="7">
    <source>
        <dbReference type="Proteomes" id="UP000591131"/>
    </source>
</evidence>
<dbReference type="PANTHER" id="PTHR47966:SF51">
    <property type="entry name" value="BETA-SITE APP-CLEAVING ENZYME, ISOFORM A-RELATED"/>
    <property type="match status" value="1"/>
</dbReference>
<evidence type="ECO:0000256" key="1">
    <source>
        <dbReference type="ARBA" id="ARBA00007447"/>
    </source>
</evidence>
<gene>
    <name evidence="6" type="ORF">FOL47_000305</name>
</gene>
<evidence type="ECO:0000256" key="2">
    <source>
        <dbReference type="ARBA" id="ARBA00022670"/>
    </source>
</evidence>
<keyword evidence="7" id="KW-1185">Reference proteome</keyword>
<evidence type="ECO:0000313" key="6">
    <source>
        <dbReference type="EMBL" id="KAF4672617.1"/>
    </source>
</evidence>
<dbReference type="PANTHER" id="PTHR47966">
    <property type="entry name" value="BETA-SITE APP-CLEAVING ENZYME, ISOFORM A-RELATED"/>
    <property type="match status" value="1"/>
</dbReference>
<dbReference type="InterPro" id="IPR033121">
    <property type="entry name" value="PEPTIDASE_A1"/>
</dbReference>
<dbReference type="Gene3D" id="2.40.70.10">
    <property type="entry name" value="Acid Proteases"/>
    <property type="match status" value="1"/>
</dbReference>
<dbReference type="AlphaFoldDB" id="A0A7J6MMQ2"/>
<dbReference type="Pfam" id="PF00026">
    <property type="entry name" value="Asp"/>
    <property type="match status" value="1"/>
</dbReference>
<evidence type="ECO:0000256" key="3">
    <source>
        <dbReference type="ARBA" id="ARBA00022750"/>
    </source>
</evidence>
<name>A0A7J6MMQ2_PERCH</name>
<dbReference type="InterPro" id="IPR001461">
    <property type="entry name" value="Aspartic_peptidase_A1"/>
</dbReference>
<dbReference type="PROSITE" id="PS51767">
    <property type="entry name" value="PEPTIDASE_A1"/>
    <property type="match status" value="1"/>
</dbReference>
<sequence length="203" mass="22393">MDQLQGKVASRTFAMYLRSSSSPGTTPKGELLLGGGDPRIYVSPLYFVPLLSQQEYLVTMDTLQVSGETKRTGLNKPILIDTGGQGMVFPRRFADGFVNDISKQASKKAGTTVRITYDPELGTYEFACAYISFFPLLLIGLGRGGSVTLTVAGKYYTRSNEGFCTVAITPTTEDEWVLPDFVIIDRYVEFQPTQRRIGFANLL</sequence>